<dbReference type="SMART" id="SM01340">
    <property type="entry name" value="DNA_mis_repair"/>
    <property type="match status" value="1"/>
</dbReference>
<evidence type="ECO:0000256" key="1">
    <source>
        <dbReference type="ARBA" id="ARBA00006082"/>
    </source>
</evidence>
<comment type="similarity">
    <text evidence="1 5">Belongs to the DNA mismatch repair MutL/HexB family.</text>
</comment>
<sequence length="626" mass="69806">MADIIQLLPDHVANQIAAGEVVQRPASVVKELLENAIDAGADTIKLIIKDAGKTLVQVIDNGKGMSSTDARLSFERHATSKIKNAEDLFQLHTKGFRGEALASIAAIAHVELKTKQEADDVGQVLVIEGSEVTSQDVVVTPTGTSVSVKNLFFNIPARRNFLKSDNVELRHVIDEFHRVALAHPNISFALYNNGSESFNLPISNYRQRIVNIFGNKTNEKLVPVEEDTEVLKISGFVGKPEFAKKTRGEQYFFVNDRFIKSAYLNHAISSAFEGLLKTGMHASYFLNLTVDPQTIDINIHPTKTEIKFDDEHTLYAILRAAVKHSLGQFNIAPVLDFERDPNLDTPYNYKENSTSAPKVEVDRSFNPFNEAPATRHQSSGGSSSSFRSAPVKQTPSDWESLYVGLESKSNHNTEEGFSEVQFESEEETLSMFEGDNQVEQTHTTYQLHNKYIVSTIKSGMLIIDQYKAHQRVLYEEFLRNMTTREGVSQQLLFPLQLHFSPQDIAIVKQLKSDLEHTGFVFATVEEELVEITGVPVGVPESEVSIILEQLISDVENEVPDSNFSATDLLAKSMAKSLAIKTGQALKKDEQEHLVNKLFACKDPNVSPSNRVTFVTMSVDELDKKFI</sequence>
<dbReference type="InterPro" id="IPR002099">
    <property type="entry name" value="MutL/Mlh/PMS"/>
</dbReference>
<dbReference type="RefSeq" id="WP_150938917.1">
    <property type="nucleotide sequence ID" value="NZ_WAAT01000044.1"/>
</dbReference>
<protein>
    <recommendedName>
        <fullName evidence="2 5">DNA mismatch repair protein MutL</fullName>
    </recommendedName>
</protein>
<dbReference type="Proteomes" id="UP000441333">
    <property type="component" value="Unassembled WGS sequence"/>
</dbReference>
<organism evidence="9 10">
    <name type="scientific">Pseudotamlana haliotis</name>
    <dbReference type="NCBI Taxonomy" id="2614804"/>
    <lineage>
        <taxon>Bacteria</taxon>
        <taxon>Pseudomonadati</taxon>
        <taxon>Bacteroidota</taxon>
        <taxon>Flavobacteriia</taxon>
        <taxon>Flavobacteriales</taxon>
        <taxon>Flavobacteriaceae</taxon>
        <taxon>Pseudotamlana</taxon>
    </lineage>
</organism>
<dbReference type="InterPro" id="IPR014790">
    <property type="entry name" value="MutL_C"/>
</dbReference>
<name>A0A6N6MBV9_9FLAO</name>
<dbReference type="PANTHER" id="PTHR10073">
    <property type="entry name" value="DNA MISMATCH REPAIR PROTEIN MLH, PMS, MUTL"/>
    <property type="match status" value="1"/>
</dbReference>
<dbReference type="Gene3D" id="3.30.1370.100">
    <property type="entry name" value="MutL, C-terminal domain, regulatory subdomain"/>
    <property type="match status" value="1"/>
</dbReference>
<gene>
    <name evidence="5 9" type="primary">mutL</name>
    <name evidence="9" type="ORF">F6U93_08795</name>
</gene>
<dbReference type="InterPro" id="IPR042121">
    <property type="entry name" value="MutL_C_regsub"/>
</dbReference>
<dbReference type="InterPro" id="IPR038973">
    <property type="entry name" value="MutL/Mlh/Pms-like"/>
</dbReference>
<comment type="caution">
    <text evidence="9">The sequence shown here is derived from an EMBL/GenBank/DDBJ whole genome shotgun (WGS) entry which is preliminary data.</text>
</comment>
<dbReference type="InterPro" id="IPR042120">
    <property type="entry name" value="MutL_C_dimsub"/>
</dbReference>
<evidence type="ECO:0000313" key="10">
    <source>
        <dbReference type="Proteomes" id="UP000441333"/>
    </source>
</evidence>
<keyword evidence="10" id="KW-1185">Reference proteome</keyword>
<dbReference type="InterPro" id="IPR013507">
    <property type="entry name" value="DNA_mismatch_S5_2-like"/>
</dbReference>
<evidence type="ECO:0000256" key="4">
    <source>
        <dbReference type="ARBA" id="ARBA00023204"/>
    </source>
</evidence>
<dbReference type="Pfam" id="PF01119">
    <property type="entry name" value="DNA_mis_repair"/>
    <property type="match status" value="1"/>
</dbReference>
<dbReference type="SUPFAM" id="SSF55874">
    <property type="entry name" value="ATPase domain of HSP90 chaperone/DNA topoisomerase II/histidine kinase"/>
    <property type="match status" value="1"/>
</dbReference>
<dbReference type="EMBL" id="WAAT01000044">
    <property type="protein sequence ID" value="KAB1067696.1"/>
    <property type="molecule type" value="Genomic_DNA"/>
</dbReference>
<dbReference type="GO" id="GO:0004519">
    <property type="term" value="F:endonuclease activity"/>
    <property type="evidence" value="ECO:0007669"/>
    <property type="project" value="UniProtKB-KW"/>
</dbReference>
<keyword evidence="9" id="KW-0378">Hydrolase</keyword>
<evidence type="ECO:0000259" key="7">
    <source>
        <dbReference type="SMART" id="SM00853"/>
    </source>
</evidence>
<dbReference type="GO" id="GO:0005524">
    <property type="term" value="F:ATP binding"/>
    <property type="evidence" value="ECO:0007669"/>
    <property type="project" value="InterPro"/>
</dbReference>
<dbReference type="Gene3D" id="3.30.230.10">
    <property type="match status" value="1"/>
</dbReference>
<dbReference type="InterPro" id="IPR037198">
    <property type="entry name" value="MutL_C_sf"/>
</dbReference>
<dbReference type="InterPro" id="IPR036890">
    <property type="entry name" value="HATPase_C_sf"/>
</dbReference>
<dbReference type="Gene3D" id="3.30.565.10">
    <property type="entry name" value="Histidine kinase-like ATPase, C-terminal domain"/>
    <property type="match status" value="1"/>
</dbReference>
<dbReference type="InterPro" id="IPR020667">
    <property type="entry name" value="DNA_mismatch_repair_MutL"/>
</dbReference>
<dbReference type="GO" id="GO:0030983">
    <property type="term" value="F:mismatched DNA binding"/>
    <property type="evidence" value="ECO:0007669"/>
    <property type="project" value="InterPro"/>
</dbReference>
<accession>A0A6N6MBV9</accession>
<feature type="domain" description="MutL C-terminal dimerisation" evidence="7">
    <location>
        <begin position="443"/>
        <end position="585"/>
    </location>
</feature>
<dbReference type="PROSITE" id="PS00058">
    <property type="entry name" value="DNA_MISMATCH_REPAIR_1"/>
    <property type="match status" value="1"/>
</dbReference>
<proteinExistence type="inferred from homology"/>
<evidence type="ECO:0000256" key="2">
    <source>
        <dbReference type="ARBA" id="ARBA00021975"/>
    </source>
</evidence>
<dbReference type="PANTHER" id="PTHR10073:SF12">
    <property type="entry name" value="DNA MISMATCH REPAIR PROTEIN MLH1"/>
    <property type="match status" value="1"/>
</dbReference>
<keyword evidence="9" id="KW-0255">Endonuclease</keyword>
<dbReference type="GO" id="GO:0140664">
    <property type="term" value="F:ATP-dependent DNA damage sensor activity"/>
    <property type="evidence" value="ECO:0007669"/>
    <property type="project" value="InterPro"/>
</dbReference>
<keyword evidence="3 5" id="KW-0227">DNA damage</keyword>
<dbReference type="InterPro" id="IPR014721">
    <property type="entry name" value="Ribsml_uS5_D2-typ_fold_subgr"/>
</dbReference>
<dbReference type="SMART" id="SM00853">
    <property type="entry name" value="MutL_C"/>
    <property type="match status" value="1"/>
</dbReference>
<evidence type="ECO:0000313" key="9">
    <source>
        <dbReference type="EMBL" id="KAB1067696.1"/>
    </source>
</evidence>
<dbReference type="InterPro" id="IPR014762">
    <property type="entry name" value="DNA_mismatch_repair_CS"/>
</dbReference>
<dbReference type="GO" id="GO:0032300">
    <property type="term" value="C:mismatch repair complex"/>
    <property type="evidence" value="ECO:0007669"/>
    <property type="project" value="InterPro"/>
</dbReference>
<dbReference type="Gene3D" id="3.30.1540.20">
    <property type="entry name" value="MutL, C-terminal domain, dimerisation subdomain"/>
    <property type="match status" value="1"/>
</dbReference>
<dbReference type="CDD" id="cd16926">
    <property type="entry name" value="HATPase_MutL-MLH-PMS-like"/>
    <property type="match status" value="1"/>
</dbReference>
<evidence type="ECO:0000256" key="3">
    <source>
        <dbReference type="ARBA" id="ARBA00022763"/>
    </source>
</evidence>
<evidence type="ECO:0000256" key="5">
    <source>
        <dbReference type="HAMAP-Rule" id="MF_00149"/>
    </source>
</evidence>
<evidence type="ECO:0000259" key="8">
    <source>
        <dbReference type="SMART" id="SM01340"/>
    </source>
</evidence>
<dbReference type="CDD" id="cd00782">
    <property type="entry name" value="MutL_Trans"/>
    <property type="match status" value="1"/>
</dbReference>
<dbReference type="AlphaFoldDB" id="A0A6N6MBV9"/>
<dbReference type="GO" id="GO:0016887">
    <property type="term" value="F:ATP hydrolysis activity"/>
    <property type="evidence" value="ECO:0007669"/>
    <property type="project" value="InterPro"/>
</dbReference>
<dbReference type="GO" id="GO:0006298">
    <property type="term" value="P:mismatch repair"/>
    <property type="evidence" value="ECO:0007669"/>
    <property type="project" value="UniProtKB-UniRule"/>
</dbReference>
<dbReference type="SUPFAM" id="SSF118116">
    <property type="entry name" value="DNA mismatch repair protein MutL"/>
    <property type="match status" value="1"/>
</dbReference>
<dbReference type="FunFam" id="3.30.565.10:FF:000003">
    <property type="entry name" value="DNA mismatch repair endonuclease MutL"/>
    <property type="match status" value="1"/>
</dbReference>
<feature type="domain" description="DNA mismatch repair protein S5" evidence="8">
    <location>
        <begin position="209"/>
        <end position="327"/>
    </location>
</feature>
<dbReference type="NCBIfam" id="TIGR00585">
    <property type="entry name" value="mutl"/>
    <property type="match status" value="1"/>
</dbReference>
<dbReference type="Pfam" id="PF08676">
    <property type="entry name" value="MutL_C"/>
    <property type="match status" value="1"/>
</dbReference>
<reference evidence="9 10" key="1">
    <citation type="submission" date="2019-09" db="EMBL/GenBank/DDBJ databases">
        <authorList>
            <person name="Cao W.R."/>
        </authorList>
    </citation>
    <scope>NUCLEOTIDE SEQUENCE [LARGE SCALE GENOMIC DNA]</scope>
    <source>
        <strain evidence="9 10">B1N29</strain>
    </source>
</reference>
<keyword evidence="4 5" id="KW-0234">DNA repair</keyword>
<dbReference type="InterPro" id="IPR020568">
    <property type="entry name" value="Ribosomal_Su5_D2-typ_SF"/>
</dbReference>
<comment type="function">
    <text evidence="5">This protein is involved in the repair of mismatches in DNA. It is required for dam-dependent methyl-directed DNA mismatch repair. May act as a 'molecular matchmaker', a protein that promotes the formation of a stable complex between two or more DNA-binding proteins in an ATP-dependent manner without itself being part of a final effector complex.</text>
</comment>
<dbReference type="HAMAP" id="MF_00149">
    <property type="entry name" value="DNA_mis_repair"/>
    <property type="match status" value="1"/>
</dbReference>
<keyword evidence="9" id="KW-0540">Nuclease</keyword>
<dbReference type="Pfam" id="PF13589">
    <property type="entry name" value="HATPase_c_3"/>
    <property type="match status" value="1"/>
</dbReference>
<evidence type="ECO:0000256" key="6">
    <source>
        <dbReference type="SAM" id="MobiDB-lite"/>
    </source>
</evidence>
<dbReference type="SUPFAM" id="SSF54211">
    <property type="entry name" value="Ribosomal protein S5 domain 2-like"/>
    <property type="match status" value="1"/>
</dbReference>
<feature type="region of interest" description="Disordered" evidence="6">
    <location>
        <begin position="368"/>
        <end position="392"/>
    </location>
</feature>